<comment type="caution">
    <text evidence="1">The sequence shown here is derived from an EMBL/GenBank/DDBJ whole genome shotgun (WGS) entry which is preliminary data.</text>
</comment>
<organism evidence="1 2">
    <name type="scientific">Roseiarcus fermentans</name>
    <dbReference type="NCBI Taxonomy" id="1473586"/>
    <lineage>
        <taxon>Bacteria</taxon>
        <taxon>Pseudomonadati</taxon>
        <taxon>Pseudomonadota</taxon>
        <taxon>Alphaproteobacteria</taxon>
        <taxon>Hyphomicrobiales</taxon>
        <taxon>Roseiarcaceae</taxon>
        <taxon>Roseiarcus</taxon>
    </lineage>
</organism>
<dbReference type="RefSeq" id="WP_210208774.1">
    <property type="nucleotide sequence ID" value="NZ_QNRK01000001.1"/>
</dbReference>
<protein>
    <submittedName>
        <fullName evidence="1">T5SS/PEP-CTERM-associated repeat protein</fullName>
    </submittedName>
</protein>
<reference evidence="1 2" key="1">
    <citation type="submission" date="2018-06" db="EMBL/GenBank/DDBJ databases">
        <title>Genomic Encyclopedia of Type Strains, Phase IV (KMG-IV): sequencing the most valuable type-strain genomes for metagenomic binning, comparative biology and taxonomic classification.</title>
        <authorList>
            <person name="Goeker M."/>
        </authorList>
    </citation>
    <scope>NUCLEOTIDE SEQUENCE [LARGE SCALE GENOMIC DNA]</scope>
    <source>
        <strain evidence="1 2">DSM 24875</strain>
    </source>
</reference>
<dbReference type="NCBIfam" id="TIGR04393">
    <property type="entry name" value="rpt_T5SS_PEPC"/>
    <property type="match status" value="1"/>
</dbReference>
<dbReference type="Proteomes" id="UP000253529">
    <property type="component" value="Unassembled WGS sequence"/>
</dbReference>
<name>A0A366FV46_9HYPH</name>
<dbReference type="AlphaFoldDB" id="A0A366FV46"/>
<keyword evidence="2" id="KW-1185">Reference proteome</keyword>
<dbReference type="InterPro" id="IPR030895">
    <property type="entry name" value="T5SS_PEPC_rpt"/>
</dbReference>
<gene>
    <name evidence="1" type="ORF">DFR50_101328</name>
</gene>
<accession>A0A366FV46</accession>
<dbReference type="EMBL" id="QNRK01000001">
    <property type="protein sequence ID" value="RBP18381.1"/>
    <property type="molecule type" value="Genomic_DNA"/>
</dbReference>
<proteinExistence type="predicted"/>
<evidence type="ECO:0000313" key="2">
    <source>
        <dbReference type="Proteomes" id="UP000253529"/>
    </source>
</evidence>
<sequence length="499" mass="49802">MTKSTRWTGAGRDLEWSNPSNWSNGVPTAGEYAVVQDGRSWLVSLRSNGVADQVGDLRMTGGRLILTNGELDFSPAARSNAPSYDLELSAGAALTVASGAKLAGRQTMLIGGDGSAVRLDVEGVVSEEYALVHGGELVVSGKGRWTSGTSGIEVGGTGDGALVVESGGQVSGGPNGFSNPAAALQLGDGFGKGSADILGSGSRVALTDVYVGAIAEGYSGALTIAGGGVVNDEVGVVAPGGDGYVVIDGKGSRWTNLSSLSFGQTAPTVSSLTVTHGGELDWGGAGFGLYDTLAIDGSAILHGKTIFDGGEIDALSGGGAVEVTQQIDIASNWLFAGQELASVSGAQGAKLTLAGPIEGDAASTLRIGAGDVAVAHRSNHYGSTEIYAAVLEVGAQGALGAGAVEFVGGKHAATLQIDPGVNLLNAIQSFGAADTIDLLGFKFAPGVEETWTPNAHGAGGTLTLQEGRSSATLHFADTFARSSFVLSADASGGTSVKLG</sequence>
<evidence type="ECO:0000313" key="1">
    <source>
        <dbReference type="EMBL" id="RBP18381.1"/>
    </source>
</evidence>